<keyword evidence="17" id="KW-1185">Reference proteome</keyword>
<dbReference type="GO" id="GO:0006882">
    <property type="term" value="P:intracellular zinc ion homeostasis"/>
    <property type="evidence" value="ECO:0007669"/>
    <property type="project" value="EnsemblFungi"/>
</dbReference>
<feature type="transmembrane region" description="Helical" evidence="13">
    <location>
        <begin position="1022"/>
        <end position="1044"/>
    </location>
</feature>
<dbReference type="InParanoid" id="A0A1D2V900"/>
<evidence type="ECO:0000256" key="3">
    <source>
        <dbReference type="ARBA" id="ARBA00022553"/>
    </source>
</evidence>
<evidence type="ECO:0000313" key="17">
    <source>
        <dbReference type="Proteomes" id="UP000095038"/>
    </source>
</evidence>
<feature type="transmembrane region" description="Helical" evidence="13">
    <location>
        <begin position="1129"/>
        <end position="1146"/>
    </location>
</feature>
<dbReference type="GO" id="GO:0005524">
    <property type="term" value="F:ATP binding"/>
    <property type="evidence" value="ECO:0007669"/>
    <property type="project" value="UniProtKB-UniRule"/>
</dbReference>
<dbReference type="InterPro" id="IPR036412">
    <property type="entry name" value="HAD-like_sf"/>
</dbReference>
<dbReference type="OrthoDB" id="48943at2759"/>
<evidence type="ECO:0000259" key="14">
    <source>
        <dbReference type="Pfam" id="PF00122"/>
    </source>
</evidence>
<evidence type="ECO:0000256" key="5">
    <source>
        <dbReference type="ARBA" id="ARBA00022723"/>
    </source>
</evidence>
<evidence type="ECO:0000256" key="2">
    <source>
        <dbReference type="ARBA" id="ARBA00006000"/>
    </source>
</evidence>
<dbReference type="GO" id="GO:0140358">
    <property type="term" value="F:P-type transmembrane transporter activity"/>
    <property type="evidence" value="ECO:0007669"/>
    <property type="project" value="InterPro"/>
</dbReference>
<dbReference type="InterPro" id="IPR001757">
    <property type="entry name" value="P_typ_ATPase"/>
</dbReference>
<comment type="catalytic activity">
    <reaction evidence="12 13">
        <text>ATP + H2O = ADP + phosphate + H(+)</text>
        <dbReference type="Rhea" id="RHEA:13065"/>
        <dbReference type="ChEBI" id="CHEBI:15377"/>
        <dbReference type="ChEBI" id="CHEBI:15378"/>
        <dbReference type="ChEBI" id="CHEBI:30616"/>
        <dbReference type="ChEBI" id="CHEBI:43474"/>
        <dbReference type="ChEBI" id="CHEBI:456216"/>
    </reaction>
</comment>
<comment type="subcellular location">
    <subcellularLocation>
        <location evidence="1 13">Membrane</location>
        <topology evidence="1 13">Multi-pass membrane protein</topology>
    </subcellularLocation>
</comment>
<dbReference type="GO" id="GO:0006874">
    <property type="term" value="P:intracellular calcium ion homeostasis"/>
    <property type="evidence" value="ECO:0007669"/>
    <property type="project" value="TreeGrafter"/>
</dbReference>
<evidence type="ECO:0000256" key="1">
    <source>
        <dbReference type="ARBA" id="ARBA00004141"/>
    </source>
</evidence>
<evidence type="ECO:0000256" key="11">
    <source>
        <dbReference type="ARBA" id="ARBA00023136"/>
    </source>
</evidence>
<evidence type="ECO:0000256" key="13">
    <source>
        <dbReference type="RuleBase" id="RU362082"/>
    </source>
</evidence>
<dbReference type="FunCoup" id="A0A1D2V900">
    <property type="interactions" value="320"/>
</dbReference>
<dbReference type="AlphaFoldDB" id="A0A1D2V900"/>
<dbReference type="PANTHER" id="PTHR45630:SF8">
    <property type="entry name" value="CATION-TRANSPORTING ATPASE"/>
    <property type="match status" value="1"/>
</dbReference>
<dbReference type="NCBIfam" id="TIGR01494">
    <property type="entry name" value="ATPase_P-type"/>
    <property type="match status" value="2"/>
</dbReference>
<feature type="transmembrane region" description="Helical" evidence="13">
    <location>
        <begin position="412"/>
        <end position="432"/>
    </location>
</feature>
<feature type="transmembrane region" description="Helical" evidence="13">
    <location>
        <begin position="444"/>
        <end position="469"/>
    </location>
</feature>
<feature type="transmembrane region" description="Helical" evidence="13">
    <location>
        <begin position="374"/>
        <end position="392"/>
    </location>
</feature>
<feature type="domain" description="P-type ATPase A" evidence="14">
    <location>
        <begin position="258"/>
        <end position="395"/>
    </location>
</feature>
<keyword evidence="5 13" id="KW-0479">Metal-binding</keyword>
<dbReference type="InterPro" id="IPR044492">
    <property type="entry name" value="P_typ_ATPase_HD_dom"/>
</dbReference>
<dbReference type="GeneID" id="30963387"/>
<feature type="transmembrane region" description="Helical" evidence="13">
    <location>
        <begin position="985"/>
        <end position="1002"/>
    </location>
</feature>
<organism evidence="16 17">
    <name type="scientific">Ascoidea rubescens DSM 1968</name>
    <dbReference type="NCBI Taxonomy" id="1344418"/>
    <lineage>
        <taxon>Eukaryota</taxon>
        <taxon>Fungi</taxon>
        <taxon>Dikarya</taxon>
        <taxon>Ascomycota</taxon>
        <taxon>Saccharomycotina</taxon>
        <taxon>Saccharomycetes</taxon>
        <taxon>Ascoideaceae</taxon>
        <taxon>Ascoidea</taxon>
    </lineage>
</organism>
<keyword evidence="3" id="KW-0597">Phosphoprotein</keyword>
<dbReference type="SFLD" id="SFLDF00027">
    <property type="entry name" value="p-type_atpase"/>
    <property type="match status" value="1"/>
</dbReference>
<dbReference type="Gene3D" id="2.70.150.10">
    <property type="entry name" value="Calcium-transporting ATPase, cytoplasmic transduction domain A"/>
    <property type="match status" value="1"/>
</dbReference>
<dbReference type="Gene3D" id="1.20.1110.10">
    <property type="entry name" value="Calcium-transporting ATPase, transmembrane domain"/>
    <property type="match status" value="1"/>
</dbReference>
<dbReference type="InterPro" id="IPR006544">
    <property type="entry name" value="P-type_TPase_V"/>
</dbReference>
<keyword evidence="10 13" id="KW-1133">Transmembrane helix</keyword>
<dbReference type="GO" id="GO:0016887">
    <property type="term" value="F:ATP hydrolysis activity"/>
    <property type="evidence" value="ECO:0007669"/>
    <property type="project" value="InterPro"/>
</dbReference>
<dbReference type="InterPro" id="IPR047819">
    <property type="entry name" value="P5A-ATPase_N"/>
</dbReference>
<evidence type="ECO:0000256" key="8">
    <source>
        <dbReference type="ARBA" id="ARBA00022842"/>
    </source>
</evidence>
<dbReference type="GO" id="GO:0019829">
    <property type="term" value="F:ATPase-coupled monoatomic cation transmembrane transporter activity"/>
    <property type="evidence" value="ECO:0007669"/>
    <property type="project" value="UniProtKB-UniRule"/>
</dbReference>
<dbReference type="PROSITE" id="PS00154">
    <property type="entry name" value="ATPASE_E1_E2"/>
    <property type="match status" value="1"/>
</dbReference>
<keyword evidence="7 13" id="KW-0067">ATP-binding</keyword>
<dbReference type="STRING" id="1344418.A0A1D2V900"/>
<dbReference type="RefSeq" id="XP_020044448.1">
    <property type="nucleotide sequence ID" value="XM_020189751.1"/>
</dbReference>
<dbReference type="GO" id="GO:0000329">
    <property type="term" value="C:fungal-type vacuole membrane"/>
    <property type="evidence" value="ECO:0007669"/>
    <property type="project" value="EnsemblFungi"/>
</dbReference>
<dbReference type="Pfam" id="PF12409">
    <property type="entry name" value="P5-ATPase"/>
    <property type="match status" value="1"/>
</dbReference>
<feature type="non-terminal residue" evidence="16">
    <location>
        <position position="1147"/>
    </location>
</feature>
<keyword evidence="6 13" id="KW-0547">Nucleotide-binding</keyword>
<proteinExistence type="inferred from homology"/>
<dbReference type="FunFam" id="3.40.50.1000:FF:000068">
    <property type="entry name" value="Cation-transporting ATPase"/>
    <property type="match status" value="1"/>
</dbReference>
<dbReference type="SFLD" id="SFLDG00002">
    <property type="entry name" value="C1.7:_P-type_atpase_like"/>
    <property type="match status" value="1"/>
</dbReference>
<dbReference type="InterPro" id="IPR018303">
    <property type="entry name" value="ATPase_P-typ_P_site"/>
</dbReference>
<evidence type="ECO:0000256" key="7">
    <source>
        <dbReference type="ARBA" id="ARBA00022840"/>
    </source>
</evidence>
<dbReference type="Proteomes" id="UP000095038">
    <property type="component" value="Unassembled WGS sequence"/>
</dbReference>
<dbReference type="EC" id="7.2.2.-" evidence="13"/>
<keyword evidence="9 13" id="KW-1278">Translocase</keyword>
<gene>
    <name evidence="16" type="ORF">ASCRUDRAFT_22644</name>
</gene>
<dbReference type="Pfam" id="PF00122">
    <property type="entry name" value="E1-E2_ATPase"/>
    <property type="match status" value="1"/>
</dbReference>
<dbReference type="InterPro" id="IPR023214">
    <property type="entry name" value="HAD_sf"/>
</dbReference>
<feature type="transmembrane region" description="Helical" evidence="13">
    <location>
        <begin position="1098"/>
        <end position="1117"/>
    </location>
</feature>
<feature type="transmembrane region" description="Helical" evidence="13">
    <location>
        <begin position="45"/>
        <end position="65"/>
    </location>
</feature>
<keyword evidence="8 13" id="KW-0460">Magnesium</keyword>
<dbReference type="Gene3D" id="3.40.1110.10">
    <property type="entry name" value="Calcium-transporting ATPase, cytoplasmic domain N"/>
    <property type="match status" value="1"/>
</dbReference>
<sequence>LQADLYDQLFPNNPSTLHFQKFYITEEDLLIGIAAYKTNSFRYQIYKFLSILSLGLFYLFTRWFTNFKINFIGEKTSLAKAEWVVVESQFGDLNIIKVNRTWYNRNFSTIFNLHQNSNLDLNIPILISLDYRYFKLIFNPIDDLFTTNTNWFDSKNWSSIKNIKNGIYDYNYDDRRLVFGSNSLSLIEKSSLKILLEETLHPFYVFQVFSIILWLLDDYYYYAFCIFIISIISILDSLYETKTTMKKLKEISDNNNDVIVRVKRNEFWKETSVDELVPGDIYELNYSNSNDLSIVPCDSILLTGDCIINESMLTGESVPIPKIPITDDVLLNHVSNLKSSFITKNQIDIKLAKSYLFSGTKIIRVRRSKFKNEPALALVTKIGFSTTKGSLLRSMLFPKPVDFKFYKDSFKYIGFMCVIALIGFATSIANFIKMDIDTKTIWLRALDIITIVVPPALPATLTIGTSFAINRLKNKNIFCISPSKVNVAGKIDVFCFDKTGTLTEDGLDILGIHSTSIKRKNSNKSSISFGPLIKDINDLFQNENLNYARKSLNDYNSMNFLLSLCCCHSLRKVDNELIGDPLDYKMFEFTKWNYIEDYLVEQQNEEPIIYSAIVKPTIETCLDINDQNNYFGIVKSYEFIPSLRRMSVICKPIYGDDTEENNAYVFTKGAPEVILGICNRESLPEDYNLLLHKYTHNGYRVIACAYKRIADLPTKLLDRKDRREVESNLNFLGFIIFENKLKSQTTPTLHELNQVANIRTIMCTGDNILTAISVAKECELVSNSDDFKIYIPRTVFNENYNSSSILWENVDEPKDILDSVTLAPIHLCYSDYCLAVTGDVFRFNDPNNQSNEFEEKFSQDYIRKILMKANIFARMSPDEKHELVEQLQKLDYTVGFCGDGANDCGALKAADVGISLSEAEASVAAPFTSTVFEISCVLDLMKEGRAALVTSFSCFKYMSLYSAIQFVTISILYKKGSNLGDFQFLWIDLFLILPIAIFMSWSKPYEKLVKKRPTANLVSPKILIPLVGNIVIVIIFQFIIWKLVQKEEWYIKPIPGGDDAVDSSDNTVLFLFSNFEYILAAIILTQGPPYRESSLNNMPFVLNVSIAILFSIGLVYLNADSKLGGLMQLTYTSNFFKIFIITFSGMN</sequence>
<dbReference type="FunFam" id="1.20.1110.10:FF:000023">
    <property type="entry name" value="Cation-transporting ATPase"/>
    <property type="match status" value="1"/>
</dbReference>
<dbReference type="NCBIfam" id="TIGR01657">
    <property type="entry name" value="P-ATPase-V"/>
    <property type="match status" value="1"/>
</dbReference>
<accession>A0A1D2V900</accession>
<dbReference type="InterPro" id="IPR008250">
    <property type="entry name" value="ATPase_P-typ_transduc_dom_A_sf"/>
</dbReference>
<feature type="transmembrane region" description="Helical" evidence="13">
    <location>
        <begin position="955"/>
        <end position="973"/>
    </location>
</feature>
<keyword evidence="11 13" id="KW-0472">Membrane</keyword>
<feature type="transmembrane region" description="Helical" evidence="13">
    <location>
        <begin position="194"/>
        <end position="213"/>
    </location>
</feature>
<evidence type="ECO:0000256" key="6">
    <source>
        <dbReference type="ARBA" id="ARBA00022741"/>
    </source>
</evidence>
<evidence type="ECO:0000259" key="15">
    <source>
        <dbReference type="Pfam" id="PF12409"/>
    </source>
</evidence>
<dbReference type="InterPro" id="IPR059000">
    <property type="entry name" value="ATPase_P-type_domA"/>
</dbReference>
<dbReference type="EMBL" id="KV454494">
    <property type="protein sequence ID" value="ODV58141.1"/>
    <property type="molecule type" value="Genomic_DNA"/>
</dbReference>
<dbReference type="SFLD" id="SFLDS00003">
    <property type="entry name" value="Haloacid_Dehalogenase"/>
    <property type="match status" value="1"/>
</dbReference>
<dbReference type="Gene3D" id="3.40.50.1000">
    <property type="entry name" value="HAD superfamily/HAD-like"/>
    <property type="match status" value="1"/>
</dbReference>
<dbReference type="GO" id="GO:0030026">
    <property type="term" value="P:intracellular manganese ion homeostasis"/>
    <property type="evidence" value="ECO:0007669"/>
    <property type="project" value="EnsemblFungi"/>
</dbReference>
<feature type="transmembrane region" description="Helical" evidence="13">
    <location>
        <begin position="219"/>
        <end position="239"/>
    </location>
</feature>
<dbReference type="SUPFAM" id="SSF81653">
    <property type="entry name" value="Calcium ATPase, transduction domain A"/>
    <property type="match status" value="1"/>
</dbReference>
<comment type="similarity">
    <text evidence="2 13">Belongs to the cation transport ATPase (P-type) (TC 3.A.3) family. Type V subfamily.</text>
</comment>
<evidence type="ECO:0000256" key="4">
    <source>
        <dbReference type="ARBA" id="ARBA00022692"/>
    </source>
</evidence>
<evidence type="ECO:0000256" key="10">
    <source>
        <dbReference type="ARBA" id="ARBA00022989"/>
    </source>
</evidence>
<dbReference type="GO" id="GO:1903135">
    <property type="term" value="F:cupric ion binding"/>
    <property type="evidence" value="ECO:0007669"/>
    <property type="project" value="EnsemblFungi"/>
</dbReference>
<dbReference type="InterPro" id="IPR023299">
    <property type="entry name" value="ATPase_P-typ_cyto_dom_N"/>
</dbReference>
<dbReference type="GO" id="GO:0008270">
    <property type="term" value="F:zinc ion binding"/>
    <property type="evidence" value="ECO:0007669"/>
    <property type="project" value="EnsemblFungi"/>
</dbReference>
<dbReference type="SUPFAM" id="SSF56784">
    <property type="entry name" value="HAD-like"/>
    <property type="match status" value="1"/>
</dbReference>
<evidence type="ECO:0000256" key="12">
    <source>
        <dbReference type="ARBA" id="ARBA00049360"/>
    </source>
</evidence>
<dbReference type="InterPro" id="IPR023298">
    <property type="entry name" value="ATPase_P-typ_TM_dom_sf"/>
</dbReference>
<dbReference type="GO" id="GO:0030145">
    <property type="term" value="F:manganese ion binding"/>
    <property type="evidence" value="ECO:0007669"/>
    <property type="project" value="EnsemblFungi"/>
</dbReference>
<name>A0A1D2V900_9ASCO</name>
<feature type="domain" description="P5B-type ATPase N-terminal" evidence="15">
    <location>
        <begin position="27"/>
        <end position="139"/>
    </location>
</feature>
<evidence type="ECO:0000256" key="9">
    <source>
        <dbReference type="ARBA" id="ARBA00022967"/>
    </source>
</evidence>
<dbReference type="Pfam" id="PF13246">
    <property type="entry name" value="Cation_ATPase"/>
    <property type="match status" value="1"/>
</dbReference>
<protein>
    <recommendedName>
        <fullName evidence="13">Cation-transporting ATPase</fullName>
        <ecNumber evidence="13">7.2.2.-</ecNumber>
    </recommendedName>
</protein>
<dbReference type="GO" id="GO:1990816">
    <property type="term" value="C:vacuole-mitochondrion membrane contact site"/>
    <property type="evidence" value="ECO:0007669"/>
    <property type="project" value="EnsemblFungi"/>
</dbReference>
<dbReference type="PRINTS" id="PR00119">
    <property type="entry name" value="CATATPASE"/>
</dbReference>
<keyword evidence="4 13" id="KW-0812">Transmembrane</keyword>
<feature type="transmembrane region" description="Helical" evidence="13">
    <location>
        <begin position="1068"/>
        <end position="1086"/>
    </location>
</feature>
<dbReference type="PANTHER" id="PTHR45630">
    <property type="entry name" value="CATION-TRANSPORTING ATPASE-RELATED"/>
    <property type="match status" value="1"/>
</dbReference>
<dbReference type="SUPFAM" id="SSF81660">
    <property type="entry name" value="Metal cation-transporting ATPase, ATP-binding domain N"/>
    <property type="match status" value="1"/>
</dbReference>
<evidence type="ECO:0000313" key="16">
    <source>
        <dbReference type="EMBL" id="ODV58141.1"/>
    </source>
</evidence>
<reference evidence="17" key="1">
    <citation type="submission" date="2016-05" db="EMBL/GenBank/DDBJ databases">
        <title>Comparative genomics of biotechnologically important yeasts.</title>
        <authorList>
            <consortium name="DOE Joint Genome Institute"/>
            <person name="Riley R."/>
            <person name="Haridas S."/>
            <person name="Wolfe K.H."/>
            <person name="Lopes M.R."/>
            <person name="Hittinger C.T."/>
            <person name="Goker M."/>
            <person name="Salamov A."/>
            <person name="Wisecaver J."/>
            <person name="Long T.M."/>
            <person name="Aerts A.L."/>
            <person name="Barry K."/>
            <person name="Choi C."/>
            <person name="Clum A."/>
            <person name="Coughlan A.Y."/>
            <person name="Deshpande S."/>
            <person name="Douglass A.P."/>
            <person name="Hanson S.J."/>
            <person name="Klenk H.-P."/>
            <person name="Labutti K."/>
            <person name="Lapidus A."/>
            <person name="Lindquist E."/>
            <person name="Lipzen A."/>
            <person name="Meier-Kolthoff J.P."/>
            <person name="Ohm R.A."/>
            <person name="Otillar R.P."/>
            <person name="Pangilinan J."/>
            <person name="Peng Y."/>
            <person name="Rokas A."/>
            <person name="Rosa C.A."/>
            <person name="Scheuner C."/>
            <person name="Sibirny A.A."/>
            <person name="Slot J.C."/>
            <person name="Stielow J.B."/>
            <person name="Sun H."/>
            <person name="Kurtzman C.P."/>
            <person name="Blackwell M."/>
            <person name="Grigoriev I.V."/>
            <person name="Jeffries T.W."/>
        </authorList>
    </citation>
    <scope>NUCLEOTIDE SEQUENCE [LARGE SCALE GENOMIC DNA]</scope>
    <source>
        <strain evidence="17">DSM 1968</strain>
    </source>
</reference>
<dbReference type="SUPFAM" id="SSF81665">
    <property type="entry name" value="Calcium ATPase, transmembrane domain M"/>
    <property type="match status" value="1"/>
</dbReference>
<feature type="non-terminal residue" evidence="16">
    <location>
        <position position="1"/>
    </location>
</feature>